<name>A0A151IDB5_9HYME</name>
<keyword evidence="3" id="KW-1185">Reference proteome</keyword>
<dbReference type="EMBL" id="KQ977978">
    <property type="protein sequence ID" value="KYM98391.1"/>
    <property type="molecule type" value="Genomic_DNA"/>
</dbReference>
<proteinExistence type="predicted"/>
<protein>
    <submittedName>
        <fullName evidence="2">Uncharacterized protein</fullName>
    </submittedName>
</protein>
<accession>A0A151IDB5</accession>
<evidence type="ECO:0000256" key="1">
    <source>
        <dbReference type="SAM" id="MobiDB-lite"/>
    </source>
</evidence>
<gene>
    <name evidence="2" type="ORF">ALC62_10915</name>
</gene>
<organism evidence="2 3">
    <name type="scientific">Cyphomyrmex costatus</name>
    <dbReference type="NCBI Taxonomy" id="456900"/>
    <lineage>
        <taxon>Eukaryota</taxon>
        <taxon>Metazoa</taxon>
        <taxon>Ecdysozoa</taxon>
        <taxon>Arthropoda</taxon>
        <taxon>Hexapoda</taxon>
        <taxon>Insecta</taxon>
        <taxon>Pterygota</taxon>
        <taxon>Neoptera</taxon>
        <taxon>Endopterygota</taxon>
        <taxon>Hymenoptera</taxon>
        <taxon>Apocrita</taxon>
        <taxon>Aculeata</taxon>
        <taxon>Formicoidea</taxon>
        <taxon>Formicidae</taxon>
        <taxon>Myrmicinae</taxon>
        <taxon>Cyphomyrmex</taxon>
    </lineage>
</organism>
<evidence type="ECO:0000313" key="3">
    <source>
        <dbReference type="Proteomes" id="UP000078542"/>
    </source>
</evidence>
<dbReference type="Proteomes" id="UP000078542">
    <property type="component" value="Unassembled WGS sequence"/>
</dbReference>
<evidence type="ECO:0000313" key="2">
    <source>
        <dbReference type="EMBL" id="KYM98391.1"/>
    </source>
</evidence>
<feature type="region of interest" description="Disordered" evidence="1">
    <location>
        <begin position="1"/>
        <end position="28"/>
    </location>
</feature>
<reference evidence="2 3" key="1">
    <citation type="submission" date="2016-03" db="EMBL/GenBank/DDBJ databases">
        <title>Cyphomyrmex costatus WGS genome.</title>
        <authorList>
            <person name="Nygaard S."/>
            <person name="Hu H."/>
            <person name="Boomsma J."/>
            <person name="Zhang G."/>
        </authorList>
    </citation>
    <scope>NUCLEOTIDE SEQUENCE [LARGE SCALE GENOMIC DNA]</scope>
    <source>
        <strain evidence="2">MS0001</strain>
        <tissue evidence="2">Whole body</tissue>
    </source>
</reference>
<dbReference type="AlphaFoldDB" id="A0A151IDB5"/>
<sequence>MAVLDGTARNGRRAADDDGGGCAADAHQDRCTRPKHASVTQRLAHDSNTITDAPSRVIFALGGLTIKLTLPRSLHGSQSPTPVVWNNRSSCKESFEGFSALTHEPSSGISGPSYESACHHGYRTSLTPERWI</sequence>